<organism evidence="1 2">
    <name type="scientific">Chionoecetes opilio</name>
    <name type="common">Atlantic snow crab</name>
    <name type="synonym">Cancer opilio</name>
    <dbReference type="NCBI Taxonomy" id="41210"/>
    <lineage>
        <taxon>Eukaryota</taxon>
        <taxon>Metazoa</taxon>
        <taxon>Ecdysozoa</taxon>
        <taxon>Arthropoda</taxon>
        <taxon>Crustacea</taxon>
        <taxon>Multicrustacea</taxon>
        <taxon>Malacostraca</taxon>
        <taxon>Eumalacostraca</taxon>
        <taxon>Eucarida</taxon>
        <taxon>Decapoda</taxon>
        <taxon>Pleocyemata</taxon>
        <taxon>Brachyura</taxon>
        <taxon>Eubrachyura</taxon>
        <taxon>Majoidea</taxon>
        <taxon>Majidae</taxon>
        <taxon>Chionoecetes</taxon>
    </lineage>
</organism>
<dbReference type="OrthoDB" id="5949854at2759"/>
<dbReference type="EMBL" id="JACEEZ010008043">
    <property type="protein sequence ID" value="KAG0723583.1"/>
    <property type="molecule type" value="Genomic_DNA"/>
</dbReference>
<sequence>MTFDDYAKEDIIPTVESYGARYERVDVVFDVYKKSSLKSETRSKKGQGIRRKVTGTERDPGNWQSFLRDASNKTELFHFLAEKMCEAETTSTVIVTKGEDAISNTRKSLDAVSPCCHEEADSRIFVHARDTTTDGSKSIIIKANDTDVLVIAISVLPSLQELGLEKCGLPLAKEPRCDGFPKSMR</sequence>
<protein>
    <submittedName>
        <fullName evidence="1">Uncharacterized protein</fullName>
    </submittedName>
</protein>
<dbReference type="Proteomes" id="UP000770661">
    <property type="component" value="Unassembled WGS sequence"/>
</dbReference>
<evidence type="ECO:0000313" key="1">
    <source>
        <dbReference type="EMBL" id="KAG0723583.1"/>
    </source>
</evidence>
<dbReference type="AlphaFoldDB" id="A0A8J4YBF1"/>
<evidence type="ECO:0000313" key="2">
    <source>
        <dbReference type="Proteomes" id="UP000770661"/>
    </source>
</evidence>
<gene>
    <name evidence="1" type="ORF">GWK47_042432</name>
</gene>
<keyword evidence="2" id="KW-1185">Reference proteome</keyword>
<name>A0A8J4YBF1_CHIOP</name>
<proteinExistence type="predicted"/>
<accession>A0A8J4YBF1</accession>
<comment type="caution">
    <text evidence="1">The sequence shown here is derived from an EMBL/GenBank/DDBJ whole genome shotgun (WGS) entry which is preliminary data.</text>
</comment>
<reference evidence="1" key="1">
    <citation type="submission" date="2020-07" db="EMBL/GenBank/DDBJ databases">
        <title>The High-quality genome of the commercially important snow crab, Chionoecetes opilio.</title>
        <authorList>
            <person name="Jeong J.-H."/>
            <person name="Ryu S."/>
        </authorList>
    </citation>
    <scope>NUCLEOTIDE SEQUENCE</scope>
    <source>
        <strain evidence="1">MADBK_172401_WGS</strain>
        <tissue evidence="1">Digestive gland</tissue>
    </source>
</reference>